<feature type="domain" description="G-protein coupled receptors family 1 profile" evidence="11">
    <location>
        <begin position="49"/>
        <end position="273"/>
    </location>
</feature>
<evidence type="ECO:0000259" key="11">
    <source>
        <dbReference type="PROSITE" id="PS50262"/>
    </source>
</evidence>
<keyword evidence="13" id="KW-1185">Reference proteome</keyword>
<dbReference type="PANTHER" id="PTHR24246">
    <property type="entry name" value="OLFACTORY RECEPTOR AND ADENOSINE RECEPTOR"/>
    <property type="match status" value="1"/>
</dbReference>
<evidence type="ECO:0000256" key="9">
    <source>
        <dbReference type="ARBA" id="ARBA00023224"/>
    </source>
</evidence>
<feature type="transmembrane region" description="Helical" evidence="10">
    <location>
        <begin position="69"/>
        <end position="95"/>
    </location>
</feature>
<feature type="transmembrane region" description="Helical" evidence="10">
    <location>
        <begin position="320"/>
        <end position="345"/>
    </location>
</feature>
<keyword evidence="7" id="KW-0675">Receptor</keyword>
<reference evidence="12 13" key="1">
    <citation type="submission" date="2022-05" db="EMBL/GenBank/DDBJ databases">
        <authorList>
            <consortium name="Genoscope - CEA"/>
            <person name="William W."/>
        </authorList>
    </citation>
    <scope>NUCLEOTIDE SEQUENCE [LARGE SCALE GENOMIC DNA]</scope>
</reference>
<dbReference type="Pfam" id="PF00001">
    <property type="entry name" value="7tm_1"/>
    <property type="match status" value="2"/>
</dbReference>
<feature type="transmembrane region" description="Helical" evidence="10">
    <location>
        <begin position="32"/>
        <end position="57"/>
    </location>
</feature>
<keyword evidence="2" id="KW-1003">Cell membrane</keyword>
<dbReference type="InterPro" id="IPR017452">
    <property type="entry name" value="GPCR_Rhodpsn_7TM"/>
</dbReference>
<keyword evidence="6 10" id="KW-0472">Membrane</keyword>
<feature type="transmembrane region" description="Helical" evidence="10">
    <location>
        <begin position="222"/>
        <end position="242"/>
    </location>
</feature>
<dbReference type="InterPro" id="IPR000276">
    <property type="entry name" value="GPCR_Rhodpsn"/>
</dbReference>
<feature type="transmembrane region" description="Helical" evidence="10">
    <location>
        <begin position="441"/>
        <end position="460"/>
    </location>
</feature>
<feature type="transmembrane region" description="Helical" evidence="10">
    <location>
        <begin position="152"/>
        <end position="172"/>
    </location>
</feature>
<evidence type="ECO:0000256" key="4">
    <source>
        <dbReference type="ARBA" id="ARBA00022989"/>
    </source>
</evidence>
<organism evidence="12 13">
    <name type="scientific">Porites lobata</name>
    <dbReference type="NCBI Taxonomy" id="104759"/>
    <lineage>
        <taxon>Eukaryota</taxon>
        <taxon>Metazoa</taxon>
        <taxon>Cnidaria</taxon>
        <taxon>Anthozoa</taxon>
        <taxon>Hexacorallia</taxon>
        <taxon>Scleractinia</taxon>
        <taxon>Fungiina</taxon>
        <taxon>Poritidae</taxon>
        <taxon>Porites</taxon>
    </lineage>
</organism>
<dbReference type="SUPFAM" id="SSF81321">
    <property type="entry name" value="Family A G protein-coupled receptor-like"/>
    <property type="match status" value="2"/>
</dbReference>
<keyword evidence="9" id="KW-0807">Transducer</keyword>
<gene>
    <name evidence="12" type="ORF">PLOB_00047243</name>
</gene>
<dbReference type="Gene3D" id="1.20.1070.10">
    <property type="entry name" value="Rhodopsin 7-helix transmembrane proteins"/>
    <property type="match status" value="2"/>
</dbReference>
<dbReference type="PROSITE" id="PS50262">
    <property type="entry name" value="G_PROTEIN_RECEP_F1_2"/>
    <property type="match status" value="2"/>
</dbReference>
<evidence type="ECO:0000256" key="3">
    <source>
        <dbReference type="ARBA" id="ARBA00022692"/>
    </source>
</evidence>
<feature type="transmembrane region" description="Helical" evidence="10">
    <location>
        <begin position="357"/>
        <end position="382"/>
    </location>
</feature>
<evidence type="ECO:0000256" key="6">
    <source>
        <dbReference type="ARBA" id="ARBA00023136"/>
    </source>
</evidence>
<evidence type="ECO:0000256" key="10">
    <source>
        <dbReference type="SAM" id="Phobius"/>
    </source>
</evidence>
<evidence type="ECO:0000313" key="13">
    <source>
        <dbReference type="Proteomes" id="UP001159405"/>
    </source>
</evidence>
<evidence type="ECO:0000256" key="2">
    <source>
        <dbReference type="ARBA" id="ARBA00022475"/>
    </source>
</evidence>
<keyword evidence="5" id="KW-0297">G-protein coupled receptor</keyword>
<evidence type="ECO:0000256" key="5">
    <source>
        <dbReference type="ARBA" id="ARBA00023040"/>
    </source>
</evidence>
<feature type="transmembrane region" description="Helical" evidence="10">
    <location>
        <begin position="466"/>
        <end position="485"/>
    </location>
</feature>
<feature type="transmembrane region" description="Helical" evidence="10">
    <location>
        <begin position="402"/>
        <end position="429"/>
    </location>
</feature>
<feature type="domain" description="G-protein coupled receptors family 1 profile" evidence="11">
    <location>
        <begin position="337"/>
        <end position="571"/>
    </location>
</feature>
<evidence type="ECO:0000313" key="12">
    <source>
        <dbReference type="EMBL" id="CAH3150076.1"/>
    </source>
</evidence>
<sequence>MAIINITTSKEQNQWDNILCSVNLTKGIRSQLVSLSAANIFLSTTAFLENILILVALHKTRSLHPPSKLLYRNLAITDLCVGIIAQPLMAGYMIAAVNEQWAICRNVLVAGFTASCIVGSASLLTITSISLDRLLALLLRQKYRQVVTLRRIYALVAGLWVVSIVATALQFWKHHLTLWYGCIVIQLCLVLSTVSYAKIFITLRSKTIHNDMQYRKAVSSALCVYLAIVICFVPSAVVWALATKRERSSSLAVAKLTTTTFVFFNSSLNPVLYCWKIAELRKAVKDTMGQLCSRIIDENHQTFEELHCSGELTAGIEHQLIFLSALNIVLSFTAFFGNVLILVALHKESSLHSSSKVLYRNLAITDLCVGLIVEPLHVVWSLSVVTERWDKCRHAFQGAFTMAYILCAVSLFTLTAISVDRLLALLLGLRYKHFVTLQRTYLTVLACWVISIACALMQFWNYLITLWGGYIGISVCLVTSTVSYAKIFFTLRYHFNNQDQPSGTISLNIARYKKAVSGALWVQLMLVLCYLPQGVVDALVTQRGLSSSVYIARSLTVTLLYLNSSLNPILYCWKIRGVRHAVKDTLKQLFCLS</sequence>
<dbReference type="EMBL" id="CALNXK010000088">
    <property type="protein sequence ID" value="CAH3150076.1"/>
    <property type="molecule type" value="Genomic_DNA"/>
</dbReference>
<evidence type="ECO:0000256" key="1">
    <source>
        <dbReference type="ARBA" id="ARBA00004651"/>
    </source>
</evidence>
<keyword evidence="8" id="KW-0325">Glycoprotein</keyword>
<keyword evidence="3 10" id="KW-0812">Transmembrane</keyword>
<feature type="transmembrane region" description="Helical" evidence="10">
    <location>
        <begin position="178"/>
        <end position="201"/>
    </location>
</feature>
<evidence type="ECO:0000256" key="8">
    <source>
        <dbReference type="ARBA" id="ARBA00023180"/>
    </source>
</evidence>
<comment type="caution">
    <text evidence="12">The sequence shown here is derived from an EMBL/GenBank/DDBJ whole genome shotgun (WGS) entry which is preliminary data.</text>
</comment>
<dbReference type="Proteomes" id="UP001159405">
    <property type="component" value="Unassembled WGS sequence"/>
</dbReference>
<protein>
    <recommendedName>
        <fullName evidence="11">G-protein coupled receptors family 1 profile domain-containing protein</fullName>
    </recommendedName>
</protein>
<accession>A0ABN8PTJ0</accession>
<dbReference type="CDD" id="cd00637">
    <property type="entry name" value="7tm_classA_rhodopsin-like"/>
    <property type="match status" value="2"/>
</dbReference>
<name>A0ABN8PTJ0_9CNID</name>
<dbReference type="PRINTS" id="PR00237">
    <property type="entry name" value="GPCRRHODOPSN"/>
</dbReference>
<comment type="subcellular location">
    <subcellularLocation>
        <location evidence="1">Cell membrane</location>
        <topology evidence="1">Multi-pass membrane protein</topology>
    </subcellularLocation>
</comment>
<evidence type="ECO:0000256" key="7">
    <source>
        <dbReference type="ARBA" id="ARBA00023170"/>
    </source>
</evidence>
<dbReference type="PANTHER" id="PTHR24246:SF27">
    <property type="entry name" value="ADENOSINE RECEPTOR, ISOFORM A"/>
    <property type="match status" value="1"/>
</dbReference>
<proteinExistence type="predicted"/>
<keyword evidence="4 10" id="KW-1133">Transmembrane helix</keyword>